<keyword evidence="3" id="KW-0808">Transferase</keyword>
<keyword evidence="12" id="KW-1185">Reference proteome</keyword>
<keyword evidence="4 10" id="KW-0812">Transmembrane</keyword>
<gene>
    <name evidence="11" type="ORF">Aph01nite_74450</name>
</gene>
<keyword evidence="1" id="KW-1003">Cell membrane</keyword>
<dbReference type="Pfam" id="PF02660">
    <property type="entry name" value="G3P_acyltransf"/>
    <property type="match status" value="1"/>
</dbReference>
<feature type="transmembrane region" description="Helical" evidence="10">
    <location>
        <begin position="12"/>
        <end position="34"/>
    </location>
</feature>
<evidence type="ECO:0000256" key="1">
    <source>
        <dbReference type="ARBA" id="ARBA00022475"/>
    </source>
</evidence>
<evidence type="ECO:0000256" key="2">
    <source>
        <dbReference type="ARBA" id="ARBA00022516"/>
    </source>
</evidence>
<keyword evidence="7 10" id="KW-0472">Membrane</keyword>
<dbReference type="PANTHER" id="PTHR30309:SF0">
    <property type="entry name" value="GLYCEROL-3-PHOSPHATE ACYLTRANSFERASE-RELATED"/>
    <property type="match status" value="1"/>
</dbReference>
<dbReference type="GO" id="GO:0008654">
    <property type="term" value="P:phospholipid biosynthetic process"/>
    <property type="evidence" value="ECO:0007669"/>
    <property type="project" value="UniProtKB-KW"/>
</dbReference>
<feature type="transmembrane region" description="Helical" evidence="10">
    <location>
        <begin position="54"/>
        <end position="73"/>
    </location>
</feature>
<organism evidence="11 12">
    <name type="scientific">Acrocarpospora phusangensis</name>
    <dbReference type="NCBI Taxonomy" id="1070424"/>
    <lineage>
        <taxon>Bacteria</taxon>
        <taxon>Bacillati</taxon>
        <taxon>Actinomycetota</taxon>
        <taxon>Actinomycetes</taxon>
        <taxon>Streptosporangiales</taxon>
        <taxon>Streptosporangiaceae</taxon>
        <taxon>Acrocarpospora</taxon>
    </lineage>
</organism>
<comment type="caution">
    <text evidence="11">The sequence shown here is derived from an EMBL/GenBank/DDBJ whole genome shotgun (WGS) entry which is preliminary data.</text>
</comment>
<name>A0A919UV74_9ACTN</name>
<keyword evidence="5 10" id="KW-1133">Transmembrane helix</keyword>
<evidence type="ECO:0000256" key="4">
    <source>
        <dbReference type="ARBA" id="ARBA00022692"/>
    </source>
</evidence>
<evidence type="ECO:0000256" key="6">
    <source>
        <dbReference type="ARBA" id="ARBA00023098"/>
    </source>
</evidence>
<keyword evidence="6" id="KW-0443">Lipid metabolism</keyword>
<dbReference type="GO" id="GO:0043772">
    <property type="term" value="F:acyl-phosphate glycerol-3-phosphate acyltransferase activity"/>
    <property type="evidence" value="ECO:0007669"/>
    <property type="project" value="InterPro"/>
</dbReference>
<dbReference type="RefSeq" id="WP_204045754.1">
    <property type="nucleotide sequence ID" value="NZ_BOOA01000110.1"/>
</dbReference>
<accession>A0A919UV74</accession>
<evidence type="ECO:0000256" key="9">
    <source>
        <dbReference type="ARBA" id="ARBA00023264"/>
    </source>
</evidence>
<dbReference type="EMBL" id="BOOA01000110">
    <property type="protein sequence ID" value="GIH29135.1"/>
    <property type="molecule type" value="Genomic_DNA"/>
</dbReference>
<evidence type="ECO:0008006" key="13">
    <source>
        <dbReference type="Google" id="ProtNLM"/>
    </source>
</evidence>
<reference evidence="11" key="1">
    <citation type="submission" date="2021-01" db="EMBL/GenBank/DDBJ databases">
        <title>Whole genome shotgun sequence of Acrocarpospora phusangensis NBRC 108782.</title>
        <authorList>
            <person name="Komaki H."/>
            <person name="Tamura T."/>
        </authorList>
    </citation>
    <scope>NUCLEOTIDE SEQUENCE</scope>
    <source>
        <strain evidence="11">NBRC 108782</strain>
    </source>
</reference>
<evidence type="ECO:0000256" key="5">
    <source>
        <dbReference type="ARBA" id="ARBA00022989"/>
    </source>
</evidence>
<dbReference type="SMART" id="SM01207">
    <property type="entry name" value="G3P_acyltransf"/>
    <property type="match status" value="1"/>
</dbReference>
<evidence type="ECO:0000313" key="12">
    <source>
        <dbReference type="Proteomes" id="UP000640052"/>
    </source>
</evidence>
<evidence type="ECO:0000256" key="8">
    <source>
        <dbReference type="ARBA" id="ARBA00023209"/>
    </source>
</evidence>
<keyword evidence="8" id="KW-0594">Phospholipid biosynthesis</keyword>
<dbReference type="AlphaFoldDB" id="A0A919UV74"/>
<sequence length="208" mass="20884">MTLPDQDSTLGISDVLALGGVFLVGALPFAHILARSAAGADLRTVRTGTVSASNVYVVAGPAPFALTFLLDLGKGAAMAALVRRRRPDLLAVAGGLVVAGHNWSPFLRGAGGRGVLTATGVLLVAAPEGAALVLGSAAASGLLGDTAPGCFVAQVLLVPVLAASQGRTGALLGLALALPMLVKRLVGNRGAASGRVYLTRLVYDRDVR</sequence>
<dbReference type="PANTHER" id="PTHR30309">
    <property type="entry name" value="INNER MEMBRANE PROTEIN YGIH"/>
    <property type="match status" value="1"/>
</dbReference>
<dbReference type="InterPro" id="IPR003811">
    <property type="entry name" value="G3P_acylTferase_PlsY"/>
</dbReference>
<evidence type="ECO:0000256" key="7">
    <source>
        <dbReference type="ARBA" id="ARBA00023136"/>
    </source>
</evidence>
<evidence type="ECO:0000256" key="10">
    <source>
        <dbReference type="SAM" id="Phobius"/>
    </source>
</evidence>
<dbReference type="GO" id="GO:0005886">
    <property type="term" value="C:plasma membrane"/>
    <property type="evidence" value="ECO:0007669"/>
    <property type="project" value="InterPro"/>
</dbReference>
<dbReference type="Proteomes" id="UP000640052">
    <property type="component" value="Unassembled WGS sequence"/>
</dbReference>
<keyword evidence="2" id="KW-0444">Lipid biosynthesis</keyword>
<protein>
    <recommendedName>
        <fullName evidence="13">Glycerol-3-phosphate acyltransferase</fullName>
    </recommendedName>
</protein>
<evidence type="ECO:0000313" key="11">
    <source>
        <dbReference type="EMBL" id="GIH29135.1"/>
    </source>
</evidence>
<keyword evidence="9" id="KW-1208">Phospholipid metabolism</keyword>
<evidence type="ECO:0000256" key="3">
    <source>
        <dbReference type="ARBA" id="ARBA00022679"/>
    </source>
</evidence>
<proteinExistence type="predicted"/>